<gene>
    <name evidence="5" type="primary">rpl16</name>
</gene>
<dbReference type="InterPro" id="IPR036920">
    <property type="entry name" value="Ribosomal_uL16_sf"/>
</dbReference>
<dbReference type="EMBL" id="MK962129">
    <property type="protein sequence ID" value="QEH58578.1"/>
    <property type="molecule type" value="Genomic_DNA"/>
</dbReference>
<evidence type="ECO:0000313" key="5">
    <source>
        <dbReference type="EMBL" id="QEH58578.1"/>
    </source>
</evidence>
<protein>
    <submittedName>
        <fullName evidence="5">Ribosomal protein L16</fullName>
    </submittedName>
</protein>
<dbReference type="SUPFAM" id="SSF54686">
    <property type="entry name" value="Ribosomal protein L16p/L10e"/>
    <property type="match status" value="1"/>
</dbReference>
<evidence type="ECO:0000256" key="3">
    <source>
        <dbReference type="ARBA" id="ARBA00023274"/>
    </source>
</evidence>
<comment type="similarity">
    <text evidence="1 4">Belongs to the universal ribosomal protein uL16 family.</text>
</comment>
<dbReference type="PANTHER" id="PTHR12220">
    <property type="entry name" value="50S/60S RIBOSOMAL PROTEIN L16"/>
    <property type="match status" value="1"/>
</dbReference>
<dbReference type="Gene3D" id="3.90.1170.10">
    <property type="entry name" value="Ribosomal protein L10e/L16"/>
    <property type="match status" value="1"/>
</dbReference>
<dbReference type="InterPro" id="IPR020798">
    <property type="entry name" value="Ribosomal_uL16_CS"/>
</dbReference>
<dbReference type="NCBIfam" id="TIGR01164">
    <property type="entry name" value="rplP_bact"/>
    <property type="match status" value="1"/>
</dbReference>
<dbReference type="Pfam" id="PF00252">
    <property type="entry name" value="Ribosomal_L16"/>
    <property type="match status" value="1"/>
</dbReference>
<keyword evidence="2 4" id="KW-0689">Ribosomal protein</keyword>
<dbReference type="GO" id="GO:0019843">
    <property type="term" value="F:rRNA binding"/>
    <property type="evidence" value="ECO:0007669"/>
    <property type="project" value="InterPro"/>
</dbReference>
<dbReference type="PANTHER" id="PTHR12220:SF13">
    <property type="entry name" value="LARGE RIBOSOMAL SUBUNIT PROTEIN UL16M"/>
    <property type="match status" value="1"/>
</dbReference>
<dbReference type="GO" id="GO:0005762">
    <property type="term" value="C:mitochondrial large ribosomal subunit"/>
    <property type="evidence" value="ECO:0007669"/>
    <property type="project" value="TreeGrafter"/>
</dbReference>
<dbReference type="InterPro" id="IPR047873">
    <property type="entry name" value="Ribosomal_uL16"/>
</dbReference>
<dbReference type="PROSITE" id="PS00701">
    <property type="entry name" value="RIBOSOMAL_L16_2"/>
    <property type="match status" value="1"/>
</dbReference>
<sequence length="142" mass="16476">MSIKSKKLNLKKTHRGTLKSFSNKNKYLIWGNWGLKSIETKIIGQKEVLSAKQTLTRFIKKYSTVFVKVLFNKTYTKRTSESRMGSGKGSIFSRNSIIYKDQILFELNTVDNYWAFLALSKASKKLSIKTKIIHKKYLNDII</sequence>
<dbReference type="InterPro" id="IPR016180">
    <property type="entry name" value="Ribosomal_uL16_dom"/>
</dbReference>
<dbReference type="InterPro" id="IPR000114">
    <property type="entry name" value="Ribosomal_uL16_bact-type"/>
</dbReference>
<accession>A0A5B9XW54</accession>
<evidence type="ECO:0000256" key="4">
    <source>
        <dbReference type="RuleBase" id="RU004413"/>
    </source>
</evidence>
<dbReference type="GO" id="GO:0032543">
    <property type="term" value="P:mitochondrial translation"/>
    <property type="evidence" value="ECO:0007669"/>
    <property type="project" value="TreeGrafter"/>
</dbReference>
<dbReference type="AlphaFoldDB" id="A0A5B9XW54"/>
<dbReference type="PRINTS" id="PR00060">
    <property type="entry name" value="RIBOSOMALL16"/>
</dbReference>
<name>A0A5B9XW54_9ALVE</name>
<keyword evidence="3 4" id="KW-0687">Ribonucleoprotein</keyword>
<reference evidence="5" key="1">
    <citation type="journal article" date="2019" name="Curr. Biol.">
        <title>Multiple Independent Origins of Apicomplexan-Like Parasites.</title>
        <authorList>
            <person name="Mathur V."/>
            <person name="Kolisko M."/>
            <person name="Hehenberger E."/>
            <person name="Irwin N.A.T."/>
            <person name="Leander B.S."/>
            <person name="Kristmundsson A."/>
            <person name="Freeman M.A."/>
            <person name="Keeling P.J."/>
        </authorList>
    </citation>
    <scope>NUCLEOTIDE SEQUENCE</scope>
</reference>
<evidence type="ECO:0000256" key="2">
    <source>
        <dbReference type="ARBA" id="ARBA00022980"/>
    </source>
</evidence>
<proteinExistence type="inferred from homology"/>
<organism evidence="5">
    <name type="scientific">Piridium sociabile</name>
    <dbReference type="NCBI Taxonomy" id="2570542"/>
    <lineage>
        <taxon>Eukaryota</taxon>
        <taxon>Sar</taxon>
        <taxon>Alveolata</taxon>
        <taxon>Colpodellida</taxon>
        <taxon>Vitrellaceae</taxon>
        <taxon>Piridium</taxon>
    </lineage>
</organism>
<dbReference type="GO" id="GO:0003735">
    <property type="term" value="F:structural constituent of ribosome"/>
    <property type="evidence" value="ECO:0007669"/>
    <property type="project" value="InterPro"/>
</dbReference>
<dbReference type="CDD" id="cd01433">
    <property type="entry name" value="Ribosomal_L16_L10e"/>
    <property type="match status" value="1"/>
</dbReference>
<evidence type="ECO:0000256" key="1">
    <source>
        <dbReference type="ARBA" id="ARBA00008931"/>
    </source>
</evidence>